<name>A0ABS6TDV1_9ENTE</name>
<dbReference type="Proteomes" id="UP000774130">
    <property type="component" value="Unassembled WGS sequence"/>
</dbReference>
<dbReference type="RefSeq" id="WP_218326063.1">
    <property type="nucleotide sequence ID" value="NZ_JAHUZB010000003.1"/>
</dbReference>
<protein>
    <submittedName>
        <fullName evidence="1">Uncharacterized protein</fullName>
    </submittedName>
</protein>
<organism evidence="1 2">
    <name type="scientific">Enterococcus alishanensis</name>
    <dbReference type="NCBI Taxonomy" id="1303817"/>
    <lineage>
        <taxon>Bacteria</taxon>
        <taxon>Bacillati</taxon>
        <taxon>Bacillota</taxon>
        <taxon>Bacilli</taxon>
        <taxon>Lactobacillales</taxon>
        <taxon>Enterococcaceae</taxon>
        <taxon>Enterococcus</taxon>
    </lineage>
</organism>
<sequence>MVYPFENENIHVRAEFPYHFKSTDQLEIDLMSVIMEPIPFFAFHDSLLLTLFHSKKDYFLIPAKKNKKRRNLYFRFDVQILKPKDYNSPSGSTIFRYNYKGYDFGKELS</sequence>
<reference evidence="1 2" key="1">
    <citation type="submission" date="2021-06" db="EMBL/GenBank/DDBJ databases">
        <title>Enterococcus alishanensis sp. nov., a novel lactic acid bacterium isolated from fresh coffee beans.</title>
        <authorList>
            <person name="Chen Y.-S."/>
        </authorList>
    </citation>
    <scope>NUCLEOTIDE SEQUENCE [LARGE SCALE GENOMIC DNA]</scope>
    <source>
        <strain evidence="1 2">ALS3</strain>
    </source>
</reference>
<gene>
    <name evidence="1" type="ORF">KUA55_10105</name>
</gene>
<dbReference type="Pfam" id="PF19385">
    <property type="entry name" value="DUF5960"/>
    <property type="match status" value="1"/>
</dbReference>
<keyword evidence="2" id="KW-1185">Reference proteome</keyword>
<evidence type="ECO:0000313" key="2">
    <source>
        <dbReference type="Proteomes" id="UP000774130"/>
    </source>
</evidence>
<dbReference type="EMBL" id="JAHUZB010000003">
    <property type="protein sequence ID" value="MBV7391035.1"/>
    <property type="molecule type" value="Genomic_DNA"/>
</dbReference>
<proteinExistence type="predicted"/>
<evidence type="ECO:0000313" key="1">
    <source>
        <dbReference type="EMBL" id="MBV7391035.1"/>
    </source>
</evidence>
<comment type="caution">
    <text evidence="1">The sequence shown here is derived from an EMBL/GenBank/DDBJ whole genome shotgun (WGS) entry which is preliminary data.</text>
</comment>
<accession>A0ABS6TDV1</accession>
<dbReference type="InterPro" id="IPR046004">
    <property type="entry name" value="DUF5960"/>
</dbReference>